<reference evidence="7 8" key="1">
    <citation type="submission" date="2023-03" db="EMBL/GenBank/DDBJ databases">
        <title>Genome insight into feeding habits of ladybird beetles.</title>
        <authorList>
            <person name="Li H.-S."/>
            <person name="Huang Y.-H."/>
            <person name="Pang H."/>
        </authorList>
    </citation>
    <scope>NUCLEOTIDE SEQUENCE [LARGE SCALE GENOMIC DNA]</scope>
    <source>
        <strain evidence="7">SYSU_2023b</strain>
        <tissue evidence="7">Whole body</tissue>
    </source>
</reference>
<dbReference type="GO" id="GO:0061630">
    <property type="term" value="F:ubiquitin protein ligase activity"/>
    <property type="evidence" value="ECO:0007669"/>
    <property type="project" value="TreeGrafter"/>
</dbReference>
<evidence type="ECO:0000256" key="4">
    <source>
        <dbReference type="SAM" id="Coils"/>
    </source>
</evidence>
<evidence type="ECO:0000256" key="5">
    <source>
        <dbReference type="SAM" id="MobiDB-lite"/>
    </source>
</evidence>
<feature type="domain" description="RING-type" evidence="6">
    <location>
        <begin position="527"/>
        <end position="557"/>
    </location>
</feature>
<evidence type="ECO:0000313" key="8">
    <source>
        <dbReference type="Proteomes" id="UP001431783"/>
    </source>
</evidence>
<dbReference type="Proteomes" id="UP001431783">
    <property type="component" value="Unassembled WGS sequence"/>
</dbReference>
<feature type="coiled-coil region" evidence="4">
    <location>
        <begin position="32"/>
        <end position="66"/>
    </location>
</feature>
<feature type="compositionally biased region" description="Basic and acidic residues" evidence="5">
    <location>
        <begin position="400"/>
        <end position="409"/>
    </location>
</feature>
<dbReference type="Pfam" id="PF17123">
    <property type="entry name" value="zf-RING_11"/>
    <property type="match status" value="1"/>
</dbReference>
<organism evidence="7 8">
    <name type="scientific">Henosepilachna vigintioctopunctata</name>
    <dbReference type="NCBI Taxonomy" id="420089"/>
    <lineage>
        <taxon>Eukaryota</taxon>
        <taxon>Metazoa</taxon>
        <taxon>Ecdysozoa</taxon>
        <taxon>Arthropoda</taxon>
        <taxon>Hexapoda</taxon>
        <taxon>Insecta</taxon>
        <taxon>Pterygota</taxon>
        <taxon>Neoptera</taxon>
        <taxon>Endopterygota</taxon>
        <taxon>Coleoptera</taxon>
        <taxon>Polyphaga</taxon>
        <taxon>Cucujiformia</taxon>
        <taxon>Coccinelloidea</taxon>
        <taxon>Coccinellidae</taxon>
        <taxon>Epilachninae</taxon>
        <taxon>Epilachnini</taxon>
        <taxon>Henosepilachna</taxon>
    </lineage>
</organism>
<evidence type="ECO:0000313" key="7">
    <source>
        <dbReference type="EMBL" id="KAK9873624.1"/>
    </source>
</evidence>
<dbReference type="PROSITE" id="PS50089">
    <property type="entry name" value="ZF_RING_2"/>
    <property type="match status" value="1"/>
</dbReference>
<dbReference type="PANTHER" id="PTHR46171">
    <property type="entry name" value="GH10160P"/>
    <property type="match status" value="1"/>
</dbReference>
<dbReference type="GO" id="GO:0008270">
    <property type="term" value="F:zinc ion binding"/>
    <property type="evidence" value="ECO:0007669"/>
    <property type="project" value="UniProtKB-KW"/>
</dbReference>
<accession>A0AAW1TZ39</accession>
<feature type="compositionally biased region" description="Basic and acidic residues" evidence="5">
    <location>
        <begin position="300"/>
        <end position="312"/>
    </location>
</feature>
<feature type="region of interest" description="Disordered" evidence="5">
    <location>
        <begin position="367"/>
        <end position="409"/>
    </location>
</feature>
<dbReference type="SUPFAM" id="SSF57850">
    <property type="entry name" value="RING/U-box"/>
    <property type="match status" value="1"/>
</dbReference>
<keyword evidence="4" id="KW-0175">Coiled coil</keyword>
<name>A0AAW1TZ39_9CUCU</name>
<sequence length="863" mass="99095">MSGDNSENTLQKILNECIASKNELKTYIAASEAKLLSEIQSLKSKIVNLEKEYSNLKFQLEKIDRNSNKKVIIIFGLEKPSEVTPAFICEEIRRLLQVELKESDFSDLYQLGKKNNCPIKVEFISYFKKKDVILNARKLKRSQISIANDLTPQQSEEIRKLKSFLKKIRDRTSRKAYIRGNKIMVGTKEYTLGQLECSEGITLSDTPHLAKEEINAWNEDSSSEEEISDSKSEDAVFVKNNKIAPQKSSETLKINKLPKCAKPITHKQVTAGTTVTKKNETKKGFGCELNMKHSPPHYRQSNDESTKSESSSRKIRRHIRSGHHIKMNTQHHFTRQHLPASTNNSMQDCPALHRHLHRKRNQLQNTDHQNFSTSRPSGGHPSLHQPLTEDTRYGPVGTLERPDTLEIDLSNDRRVNSPSSLHDAFQFLHIQPQQVTPSGSSTISEHTRLCQPRARWHYNASLLDASDDFSSFTQDDLSSEDSTETDNYQELLRLAKILAKPRGLIDIGLLYSYQFEKDKHQSDQMSCVVCMYEFEDSQLLRVLPCFHEYHAECIDKWFMIDRNSNKKNIIIFGLEKPFEITPAFICEEIRRLLQVELKESDISDLYQLGKKNNCPIKVEFISYFKKKDLIFNAGKLKRSQISIANNLTPQQKEEIRKLKKSFPKKIEDRTYKKAYIRGNKIMVGTKEYTLGQLECSEGITLSDTPHLAKEEINAWNEDSSSEEEISDSKSEDAVFVKNNKIAPQKSSETLKINKLPKCAKPITHKQVTAGTTVTKKNETKKGFGCELNMKHTTCEYKNLMHTFGLKSIINDITRPSSKTCLDHFFVKGWNTLNDDLDGYILHCMITDHSIPYLRPLCGQFYFY</sequence>
<dbReference type="PANTHER" id="PTHR46171:SF3">
    <property type="entry name" value="GH10160P"/>
    <property type="match status" value="1"/>
</dbReference>
<dbReference type="GO" id="GO:0016567">
    <property type="term" value="P:protein ubiquitination"/>
    <property type="evidence" value="ECO:0007669"/>
    <property type="project" value="TreeGrafter"/>
</dbReference>
<evidence type="ECO:0000256" key="1">
    <source>
        <dbReference type="ARBA" id="ARBA00022771"/>
    </source>
</evidence>
<keyword evidence="2" id="KW-0862">Zinc</keyword>
<evidence type="ECO:0000259" key="6">
    <source>
        <dbReference type="PROSITE" id="PS50089"/>
    </source>
</evidence>
<dbReference type="EMBL" id="JARQZJ010000024">
    <property type="protein sequence ID" value="KAK9873624.1"/>
    <property type="molecule type" value="Genomic_DNA"/>
</dbReference>
<gene>
    <name evidence="7" type="ORF">WA026_023409</name>
</gene>
<feature type="region of interest" description="Disordered" evidence="5">
    <location>
        <begin position="282"/>
        <end position="315"/>
    </location>
</feature>
<keyword evidence="1 3" id="KW-0863">Zinc-finger</keyword>
<keyword evidence="8" id="KW-1185">Reference proteome</keyword>
<keyword evidence="1 3" id="KW-0479">Metal-binding</keyword>
<protein>
    <recommendedName>
        <fullName evidence="6">RING-type domain-containing protein</fullName>
    </recommendedName>
</protein>
<proteinExistence type="predicted"/>
<comment type="caution">
    <text evidence="7">The sequence shown here is derived from an EMBL/GenBank/DDBJ whole genome shotgun (WGS) entry which is preliminary data.</text>
</comment>
<feature type="compositionally biased region" description="Polar residues" evidence="5">
    <location>
        <begin position="367"/>
        <end position="376"/>
    </location>
</feature>
<dbReference type="InterPro" id="IPR001841">
    <property type="entry name" value="Znf_RING"/>
</dbReference>
<dbReference type="InterPro" id="IPR013083">
    <property type="entry name" value="Znf_RING/FYVE/PHD"/>
</dbReference>
<dbReference type="Gene3D" id="3.30.40.10">
    <property type="entry name" value="Zinc/RING finger domain, C3HC4 (zinc finger)"/>
    <property type="match status" value="1"/>
</dbReference>
<evidence type="ECO:0000256" key="3">
    <source>
        <dbReference type="PROSITE-ProRule" id="PRU00175"/>
    </source>
</evidence>
<evidence type="ECO:0000256" key="2">
    <source>
        <dbReference type="ARBA" id="ARBA00022833"/>
    </source>
</evidence>
<dbReference type="AlphaFoldDB" id="A0AAW1TZ39"/>